<dbReference type="Proteomes" id="UP000605992">
    <property type="component" value="Unassembled WGS sequence"/>
</dbReference>
<reference evidence="1" key="1">
    <citation type="submission" date="2021-01" db="EMBL/GenBank/DDBJ databases">
        <title>Whole genome shotgun sequence of Planotetraspora thailandica NBRC 104271.</title>
        <authorList>
            <person name="Komaki H."/>
            <person name="Tamura T."/>
        </authorList>
    </citation>
    <scope>NUCLEOTIDE SEQUENCE</scope>
    <source>
        <strain evidence="1">NBRC 104271</strain>
    </source>
</reference>
<proteinExistence type="predicted"/>
<evidence type="ECO:0000313" key="1">
    <source>
        <dbReference type="EMBL" id="GII54396.1"/>
    </source>
</evidence>
<dbReference type="InterPro" id="IPR053977">
    <property type="entry name" value="Rv2466c-like"/>
</dbReference>
<name>A0A8J3XW57_9ACTN</name>
<dbReference type="SUPFAM" id="SSF52833">
    <property type="entry name" value="Thioredoxin-like"/>
    <property type="match status" value="1"/>
</dbReference>
<sequence length="211" mass="23896">MTTTQQLERDGERPQVTFYFDPACPFAWITSRWILEVERVRDIDLRFRVMSLSVLNEHKDIEPWYREFCDRAWGPVRVAIAAAQHQGDDVLRDLYTAMGTRIHNQGNKDYAVVIAESLAELNLPAELAEAADSGEYDEALRKSHLEGMEPVGEEVGTPTIHIDGVAYFGPVLTAIPRGEQAGRLFDAARELASYPKFFELKRSRTGGFDFT</sequence>
<gene>
    <name evidence="1" type="ORF">Pth03_27850</name>
</gene>
<comment type="caution">
    <text evidence="1">The sequence shown here is derived from an EMBL/GenBank/DDBJ whole genome shotgun (WGS) entry which is preliminary data.</text>
</comment>
<organism evidence="1 2">
    <name type="scientific">Planotetraspora thailandica</name>
    <dbReference type="NCBI Taxonomy" id="487172"/>
    <lineage>
        <taxon>Bacteria</taxon>
        <taxon>Bacillati</taxon>
        <taxon>Actinomycetota</taxon>
        <taxon>Actinomycetes</taxon>
        <taxon>Streptosporangiales</taxon>
        <taxon>Streptosporangiaceae</taxon>
        <taxon>Planotetraspora</taxon>
    </lineage>
</organism>
<dbReference type="Gene3D" id="3.40.30.10">
    <property type="entry name" value="Glutaredoxin"/>
    <property type="match status" value="1"/>
</dbReference>
<protein>
    <submittedName>
        <fullName evidence="1">DSBA oxidoreductase</fullName>
    </submittedName>
</protein>
<accession>A0A8J3XW57</accession>
<keyword evidence="2" id="KW-1185">Reference proteome</keyword>
<dbReference type="InterPro" id="IPR036249">
    <property type="entry name" value="Thioredoxin-like_sf"/>
</dbReference>
<dbReference type="AlphaFoldDB" id="A0A8J3XW57"/>
<dbReference type="Pfam" id="PF22234">
    <property type="entry name" value="Rv2466c-like"/>
    <property type="match status" value="1"/>
</dbReference>
<dbReference type="EMBL" id="BOOR01000017">
    <property type="protein sequence ID" value="GII54396.1"/>
    <property type="molecule type" value="Genomic_DNA"/>
</dbReference>
<evidence type="ECO:0000313" key="2">
    <source>
        <dbReference type="Proteomes" id="UP000605992"/>
    </source>
</evidence>
<dbReference type="RefSeq" id="WP_203944624.1">
    <property type="nucleotide sequence ID" value="NZ_BOOR01000017.1"/>
</dbReference>